<dbReference type="Proteomes" id="UP001212401">
    <property type="component" value="Unassembled WGS sequence"/>
</dbReference>
<feature type="binding site" evidence="12">
    <location>
        <position position="288"/>
    </location>
    <ligand>
        <name>K(+)</name>
        <dbReference type="ChEBI" id="CHEBI:29103"/>
    </ligand>
</feature>
<dbReference type="NCBIfam" id="TIGR02152">
    <property type="entry name" value="D_ribokin_bact"/>
    <property type="match status" value="1"/>
</dbReference>
<evidence type="ECO:0000256" key="6">
    <source>
        <dbReference type="ARBA" id="ARBA00022741"/>
    </source>
</evidence>
<dbReference type="EC" id="2.7.1.15" evidence="2 12"/>
<name>A0AAW5WQA4_9LACO</name>
<comment type="cofactor">
    <cofactor evidence="12">
        <name>Mg(2+)</name>
        <dbReference type="ChEBI" id="CHEBI:18420"/>
    </cofactor>
    <text evidence="12">Requires a divalent cation, most likely magnesium in vivo, as an electrophilic catalyst to aid phosphoryl group transfer. It is the chelate of the metal and the nucleotide that is the actual substrate.</text>
</comment>
<feature type="binding site" evidence="12">
    <location>
        <position position="285"/>
    </location>
    <ligand>
        <name>K(+)</name>
        <dbReference type="ChEBI" id="CHEBI:29103"/>
    </ligand>
</feature>
<dbReference type="PANTHER" id="PTHR10584">
    <property type="entry name" value="SUGAR KINASE"/>
    <property type="match status" value="1"/>
</dbReference>
<comment type="caution">
    <text evidence="14">The sequence shown here is derived from an EMBL/GenBank/DDBJ whole genome shotgun (WGS) entry which is preliminary data.</text>
</comment>
<comment type="similarity">
    <text evidence="1">Belongs to the carbohydrate kinase pfkB family.</text>
</comment>
<evidence type="ECO:0000256" key="9">
    <source>
        <dbReference type="ARBA" id="ARBA00022842"/>
    </source>
</evidence>
<comment type="caution">
    <text evidence="12">Lacks conserved residue(s) required for the propagation of feature annotation.</text>
</comment>
<dbReference type="InterPro" id="IPR002139">
    <property type="entry name" value="Ribo/fructo_kinase"/>
</dbReference>
<comment type="similarity">
    <text evidence="12">Belongs to the carbohydrate kinase PfkB family. Ribokinase subfamily.</text>
</comment>
<feature type="binding site" evidence="12">
    <location>
        <begin position="40"/>
        <end position="44"/>
    </location>
    <ligand>
        <name>substrate</name>
    </ligand>
</feature>
<keyword evidence="17" id="KW-1185">Reference proteome</keyword>
<keyword evidence="8 12" id="KW-0067">ATP-binding</keyword>
<feature type="binding site" evidence="12">
    <location>
        <position position="254"/>
    </location>
    <ligand>
        <name>substrate</name>
    </ligand>
</feature>
<dbReference type="InterPro" id="IPR011877">
    <property type="entry name" value="Ribokinase"/>
</dbReference>
<sequence length="306" mass="32105">MVNRVMILGSINVDSIYQVTRFPQPGETIAVKQKSYAPGGKGANQAVAAARSGAKVSFVGAVGADNDGQEMVKTLAENNVDTSRIAVDPDNGTGSAVITVDENGQNDIMVYGGANQAMSVAQLNDLEQELAGTDFIVAQLETPQEVTLAAFKLARQQNVITILNPAPATELLPELLEYTDIIIPNETESSLLTGISVNDEPSMLQNAKFFKAHGIKNTIITLGEQGVFYVTADGHHGLVPAFKVNPVDTTAAGDTFIGALSSQLSPNLGNFESAITYAQRASSLAVQGMGAMPSIPLAEEVEKALG</sequence>
<comment type="catalytic activity">
    <reaction evidence="12">
        <text>D-ribose + ATP = D-ribose 5-phosphate + ADP + H(+)</text>
        <dbReference type="Rhea" id="RHEA:13697"/>
        <dbReference type="ChEBI" id="CHEBI:15378"/>
        <dbReference type="ChEBI" id="CHEBI:30616"/>
        <dbReference type="ChEBI" id="CHEBI:47013"/>
        <dbReference type="ChEBI" id="CHEBI:78346"/>
        <dbReference type="ChEBI" id="CHEBI:456216"/>
        <dbReference type="EC" id="2.7.1.15"/>
    </reaction>
</comment>
<evidence type="ECO:0000256" key="5">
    <source>
        <dbReference type="ARBA" id="ARBA00022723"/>
    </source>
</evidence>
<dbReference type="EMBL" id="JAKHMS010000002">
    <property type="protein sequence ID" value="MCZ3780793.1"/>
    <property type="molecule type" value="Genomic_DNA"/>
</dbReference>
<dbReference type="InterPro" id="IPR011611">
    <property type="entry name" value="PfkB_dom"/>
</dbReference>
<keyword evidence="5 12" id="KW-0479">Metal-binding</keyword>
<feature type="binding site" evidence="12">
    <location>
        <position position="248"/>
    </location>
    <ligand>
        <name>K(+)</name>
        <dbReference type="ChEBI" id="CHEBI:29103"/>
    </ligand>
</feature>
<evidence type="ECO:0000256" key="10">
    <source>
        <dbReference type="ARBA" id="ARBA00022958"/>
    </source>
</evidence>
<feature type="binding site" evidence="12">
    <location>
        <begin position="253"/>
        <end position="254"/>
    </location>
    <ligand>
        <name>ATP</name>
        <dbReference type="ChEBI" id="CHEBI:30616"/>
    </ligand>
</feature>
<dbReference type="CDD" id="cd01174">
    <property type="entry name" value="ribokinase"/>
    <property type="match status" value="1"/>
</dbReference>
<proteinExistence type="inferred from homology"/>
<dbReference type="GO" id="GO:0046872">
    <property type="term" value="F:metal ion binding"/>
    <property type="evidence" value="ECO:0007669"/>
    <property type="project" value="UniProtKB-KW"/>
</dbReference>
<dbReference type="PRINTS" id="PR00990">
    <property type="entry name" value="RIBOKINASE"/>
</dbReference>
<evidence type="ECO:0000256" key="3">
    <source>
        <dbReference type="ARBA" id="ARBA00016943"/>
    </source>
</evidence>
<dbReference type="HAMAP" id="MF_01987">
    <property type="entry name" value="Ribokinase"/>
    <property type="match status" value="1"/>
</dbReference>
<evidence type="ECO:0000256" key="7">
    <source>
        <dbReference type="ARBA" id="ARBA00022777"/>
    </source>
</evidence>
<comment type="subcellular location">
    <subcellularLocation>
        <location evidence="12">Cytoplasm</location>
    </subcellularLocation>
</comment>
<dbReference type="EMBL" id="JAKHPH010000001">
    <property type="protein sequence ID" value="MCZ3666714.1"/>
    <property type="molecule type" value="Genomic_DNA"/>
</dbReference>
<dbReference type="Proteomes" id="UP001527392">
    <property type="component" value="Unassembled WGS sequence"/>
</dbReference>
<dbReference type="GO" id="GO:0005524">
    <property type="term" value="F:ATP binding"/>
    <property type="evidence" value="ECO:0007669"/>
    <property type="project" value="UniProtKB-UniRule"/>
</dbReference>
<evidence type="ECO:0000313" key="14">
    <source>
        <dbReference type="EMBL" id="MCZ3666714.1"/>
    </source>
</evidence>
<comment type="activity regulation">
    <text evidence="12">Activated by a monovalent cation that binds near, but not in, the active site. The most likely occupant of the site in vivo is potassium. Ion binding induces a conformational change that may alter substrate affinity.</text>
</comment>
<comment type="function">
    <text evidence="12">Catalyzes the phosphorylation of ribose at O-5 in a reaction requiring ATP and magnesium. The resulting D-ribose-5-phosphate can then be used either for sythesis of nucleotides, histidine, and tryptophan, or as a component of the pentose phosphate pathway.</text>
</comment>
<protein>
    <recommendedName>
        <fullName evidence="3 12">Ribokinase</fullName>
        <shortName evidence="12">RK</shortName>
        <ecNumber evidence="2 12">2.7.1.15</ecNumber>
    </recommendedName>
</protein>
<comment type="subunit">
    <text evidence="12">Homodimer.</text>
</comment>
<evidence type="ECO:0000313" key="15">
    <source>
        <dbReference type="EMBL" id="MCZ3780793.1"/>
    </source>
</evidence>
<dbReference type="InterPro" id="IPR002173">
    <property type="entry name" value="Carboh/pur_kinase_PfkB_CS"/>
</dbReference>
<keyword evidence="9 12" id="KW-0460">Magnesium</keyword>
<evidence type="ECO:0000256" key="8">
    <source>
        <dbReference type="ARBA" id="ARBA00022840"/>
    </source>
</evidence>
<feature type="binding site" evidence="12">
    <location>
        <position position="185"/>
    </location>
    <ligand>
        <name>ATP</name>
        <dbReference type="ChEBI" id="CHEBI:30616"/>
    </ligand>
</feature>
<keyword evidence="12" id="KW-0963">Cytoplasm</keyword>
<keyword evidence="6 12" id="KW-0547">Nucleotide-binding</keyword>
<dbReference type="SUPFAM" id="SSF53613">
    <property type="entry name" value="Ribokinase-like"/>
    <property type="match status" value="1"/>
</dbReference>
<dbReference type="AlphaFoldDB" id="A0AAW5WQA4"/>
<feature type="binding site" evidence="12">
    <location>
        <position position="250"/>
    </location>
    <ligand>
        <name>K(+)</name>
        <dbReference type="ChEBI" id="CHEBI:29103"/>
    </ligand>
</feature>
<feature type="binding site" evidence="12">
    <location>
        <position position="141"/>
    </location>
    <ligand>
        <name>substrate</name>
    </ligand>
</feature>
<evidence type="ECO:0000256" key="4">
    <source>
        <dbReference type="ARBA" id="ARBA00022679"/>
    </source>
</evidence>
<dbReference type="RefSeq" id="WP_003716344.1">
    <property type="nucleotide sequence ID" value="NZ_CAKMAX010000001.1"/>
</dbReference>
<keyword evidence="7 12" id="KW-0418">Kinase</keyword>
<keyword evidence="10 12" id="KW-0630">Potassium</keyword>
<feature type="binding site" evidence="12">
    <location>
        <begin position="12"/>
        <end position="14"/>
    </location>
    <ligand>
        <name>substrate</name>
    </ligand>
</feature>
<evidence type="ECO:0000259" key="13">
    <source>
        <dbReference type="Pfam" id="PF00294"/>
    </source>
</evidence>
<evidence type="ECO:0000313" key="17">
    <source>
        <dbReference type="Proteomes" id="UP001527392"/>
    </source>
</evidence>
<feature type="binding site" evidence="12">
    <location>
        <begin position="221"/>
        <end position="226"/>
    </location>
    <ligand>
        <name>ATP</name>
        <dbReference type="ChEBI" id="CHEBI:30616"/>
    </ligand>
</feature>
<dbReference type="GO" id="GO:0005829">
    <property type="term" value="C:cytosol"/>
    <property type="evidence" value="ECO:0007669"/>
    <property type="project" value="TreeGrafter"/>
</dbReference>
<reference evidence="14 17" key="1">
    <citation type="submission" date="2022-01" db="EMBL/GenBank/DDBJ databases">
        <title>VMRC isolate genome collection.</title>
        <authorList>
            <person name="France M."/>
            <person name="Rutt L."/>
            <person name="Humphrys M."/>
            <person name="Ravel J."/>
        </authorList>
    </citation>
    <scope>NUCLEOTIDE SEQUENCE</scope>
    <source>
        <strain evidence="15 17">C0030B4</strain>
        <strain evidence="14">C0048A1</strain>
    </source>
</reference>
<evidence type="ECO:0000256" key="11">
    <source>
        <dbReference type="ARBA" id="ARBA00023277"/>
    </source>
</evidence>
<gene>
    <name evidence="12 14" type="primary">rbsK</name>
    <name evidence="15" type="ORF">L2504_01335</name>
    <name evidence="14" type="ORF">L2724_00235</name>
</gene>
<dbReference type="GeneID" id="75083185"/>
<evidence type="ECO:0000256" key="2">
    <source>
        <dbReference type="ARBA" id="ARBA00012035"/>
    </source>
</evidence>
<dbReference type="GO" id="GO:0019303">
    <property type="term" value="P:D-ribose catabolic process"/>
    <property type="evidence" value="ECO:0007669"/>
    <property type="project" value="UniProtKB-UniRule"/>
</dbReference>
<feature type="domain" description="Carbohydrate kinase PfkB" evidence="13">
    <location>
        <begin position="4"/>
        <end position="296"/>
    </location>
</feature>
<feature type="binding site" evidence="12">
    <location>
        <position position="290"/>
    </location>
    <ligand>
        <name>K(+)</name>
        <dbReference type="ChEBI" id="CHEBI:29103"/>
    </ligand>
</feature>
<dbReference type="GO" id="GO:0004747">
    <property type="term" value="F:ribokinase activity"/>
    <property type="evidence" value="ECO:0007669"/>
    <property type="project" value="UniProtKB-UniRule"/>
</dbReference>
<evidence type="ECO:0000256" key="12">
    <source>
        <dbReference type="HAMAP-Rule" id="MF_01987"/>
    </source>
</evidence>
<dbReference type="Gene3D" id="3.40.1190.20">
    <property type="match status" value="1"/>
</dbReference>
<dbReference type="PROSITE" id="PS00584">
    <property type="entry name" value="PFKB_KINASES_2"/>
    <property type="match status" value="1"/>
</dbReference>
<evidence type="ECO:0000313" key="16">
    <source>
        <dbReference type="Proteomes" id="UP001212401"/>
    </source>
</evidence>
<feature type="active site" description="Proton acceptor" evidence="12">
    <location>
        <position position="254"/>
    </location>
</feature>
<feature type="binding site" evidence="12">
    <location>
        <position position="294"/>
    </location>
    <ligand>
        <name>K(+)</name>
        <dbReference type="ChEBI" id="CHEBI:29103"/>
    </ligand>
</feature>
<dbReference type="InterPro" id="IPR029056">
    <property type="entry name" value="Ribokinase-like"/>
</dbReference>
<keyword evidence="11 12" id="KW-0119">Carbohydrate metabolism</keyword>
<dbReference type="Pfam" id="PF00294">
    <property type="entry name" value="PfkB"/>
    <property type="match status" value="1"/>
</dbReference>
<accession>A0AAW5WQA4</accession>
<evidence type="ECO:0000256" key="1">
    <source>
        <dbReference type="ARBA" id="ARBA00005380"/>
    </source>
</evidence>
<organism evidence="14 16">
    <name type="scientific">Limosilactobacillus vaginalis</name>
    <dbReference type="NCBI Taxonomy" id="1633"/>
    <lineage>
        <taxon>Bacteria</taxon>
        <taxon>Bacillati</taxon>
        <taxon>Bacillota</taxon>
        <taxon>Bacilli</taxon>
        <taxon>Lactobacillales</taxon>
        <taxon>Lactobacillaceae</taxon>
        <taxon>Limosilactobacillus</taxon>
    </lineage>
</organism>
<comment type="pathway">
    <text evidence="12">Carbohydrate metabolism; D-ribose degradation; D-ribose 5-phosphate from beta-D-ribopyranose: step 2/2.</text>
</comment>
<dbReference type="PANTHER" id="PTHR10584:SF166">
    <property type="entry name" value="RIBOKINASE"/>
    <property type="match status" value="1"/>
</dbReference>
<keyword evidence="4 12" id="KW-0808">Transferase</keyword>